<dbReference type="EMBL" id="MVGC01000619">
    <property type="protein sequence ID" value="RJE18123.1"/>
    <property type="molecule type" value="Genomic_DNA"/>
</dbReference>
<organism evidence="10 11">
    <name type="scientific">Aspergillus sclerotialis</name>
    <dbReference type="NCBI Taxonomy" id="2070753"/>
    <lineage>
        <taxon>Eukaryota</taxon>
        <taxon>Fungi</taxon>
        <taxon>Dikarya</taxon>
        <taxon>Ascomycota</taxon>
        <taxon>Pezizomycotina</taxon>
        <taxon>Eurotiomycetes</taxon>
        <taxon>Eurotiomycetidae</taxon>
        <taxon>Eurotiales</taxon>
        <taxon>Aspergillaceae</taxon>
        <taxon>Aspergillus</taxon>
        <taxon>Aspergillus subgen. Polypaecilum</taxon>
    </lineage>
</organism>
<keyword evidence="11" id="KW-1185">Reference proteome</keyword>
<evidence type="ECO:0000256" key="3">
    <source>
        <dbReference type="ARBA" id="ARBA00022448"/>
    </source>
</evidence>
<sequence>MNWTLGNIDEVCTDGQPARFTCPNGRTFFSSSIVWGEWPAYYYGLKSYTAITGIIGPQRMFGPGGMYTQIQWFWLLGALLPLVFYVLVRVYSRPSTRFLNAPV</sequence>
<reference evidence="11" key="1">
    <citation type="submission" date="2017-02" db="EMBL/GenBank/DDBJ databases">
        <authorList>
            <person name="Tafer H."/>
            <person name="Lopandic K."/>
        </authorList>
    </citation>
    <scope>NUCLEOTIDE SEQUENCE [LARGE SCALE GENOMIC DNA]</scope>
    <source>
        <strain evidence="11">CBS 366.77</strain>
    </source>
</reference>
<dbReference type="PANTHER" id="PTHR22601">
    <property type="entry name" value="ISP4 LIKE PROTEIN"/>
    <property type="match status" value="1"/>
</dbReference>
<proteinExistence type="inferred from homology"/>
<dbReference type="STRING" id="2070753.A0A3A2Z7E6"/>
<protein>
    <submittedName>
        <fullName evidence="10">Oligopeptide transporter</fullName>
    </submittedName>
</protein>
<accession>A0A3A2Z7E6</accession>
<keyword evidence="3" id="KW-0813">Transport</keyword>
<dbReference type="GO" id="GO:0016020">
    <property type="term" value="C:membrane"/>
    <property type="evidence" value="ECO:0007669"/>
    <property type="project" value="UniProtKB-SubCell"/>
</dbReference>
<keyword evidence="7 9" id="KW-1133">Transmembrane helix</keyword>
<dbReference type="InterPro" id="IPR004813">
    <property type="entry name" value="OPT"/>
</dbReference>
<dbReference type="Pfam" id="PF03169">
    <property type="entry name" value="OPT"/>
    <property type="match status" value="1"/>
</dbReference>
<evidence type="ECO:0000256" key="2">
    <source>
        <dbReference type="ARBA" id="ARBA00008807"/>
    </source>
</evidence>
<comment type="subcellular location">
    <subcellularLocation>
        <location evidence="1">Membrane</location>
        <topology evidence="1">Multi-pass membrane protein</topology>
    </subcellularLocation>
</comment>
<dbReference type="GO" id="GO:0015031">
    <property type="term" value="P:protein transport"/>
    <property type="evidence" value="ECO:0007669"/>
    <property type="project" value="UniProtKB-KW"/>
</dbReference>
<keyword evidence="6" id="KW-0653">Protein transport</keyword>
<dbReference type="OrthoDB" id="9986677at2759"/>
<evidence type="ECO:0000313" key="11">
    <source>
        <dbReference type="Proteomes" id="UP000266188"/>
    </source>
</evidence>
<dbReference type="AlphaFoldDB" id="A0A3A2Z7E6"/>
<comment type="similarity">
    <text evidence="2">Belongs to the oligopeptide OPT transporter family.</text>
</comment>
<evidence type="ECO:0000256" key="4">
    <source>
        <dbReference type="ARBA" id="ARBA00022692"/>
    </source>
</evidence>
<comment type="caution">
    <text evidence="10">The sequence shown here is derived from an EMBL/GenBank/DDBJ whole genome shotgun (WGS) entry which is preliminary data.</text>
</comment>
<gene>
    <name evidence="10" type="ORF">PHISCL_09539</name>
</gene>
<keyword evidence="4 9" id="KW-0812">Transmembrane</keyword>
<name>A0A3A2Z7E6_9EURO</name>
<evidence type="ECO:0000313" key="10">
    <source>
        <dbReference type="EMBL" id="RJE18123.1"/>
    </source>
</evidence>
<evidence type="ECO:0000256" key="9">
    <source>
        <dbReference type="SAM" id="Phobius"/>
    </source>
</evidence>
<evidence type="ECO:0000256" key="6">
    <source>
        <dbReference type="ARBA" id="ARBA00022927"/>
    </source>
</evidence>
<evidence type="ECO:0000256" key="8">
    <source>
        <dbReference type="ARBA" id="ARBA00023136"/>
    </source>
</evidence>
<feature type="transmembrane region" description="Helical" evidence="9">
    <location>
        <begin position="70"/>
        <end position="88"/>
    </location>
</feature>
<evidence type="ECO:0000256" key="5">
    <source>
        <dbReference type="ARBA" id="ARBA00022856"/>
    </source>
</evidence>
<evidence type="ECO:0000256" key="7">
    <source>
        <dbReference type="ARBA" id="ARBA00022989"/>
    </source>
</evidence>
<keyword evidence="8 9" id="KW-0472">Membrane</keyword>
<dbReference type="GO" id="GO:0035673">
    <property type="term" value="F:oligopeptide transmembrane transporter activity"/>
    <property type="evidence" value="ECO:0007669"/>
    <property type="project" value="InterPro"/>
</dbReference>
<dbReference type="InterPro" id="IPR004648">
    <property type="entry name" value="Oligpept_transpt"/>
</dbReference>
<dbReference type="Proteomes" id="UP000266188">
    <property type="component" value="Unassembled WGS sequence"/>
</dbReference>
<evidence type="ECO:0000256" key="1">
    <source>
        <dbReference type="ARBA" id="ARBA00004141"/>
    </source>
</evidence>
<keyword evidence="5" id="KW-0571">Peptide transport</keyword>